<protein>
    <recommendedName>
        <fullName evidence="4">Motility protein</fullName>
    </recommendedName>
</protein>
<keyword evidence="3" id="KW-1185">Reference proteome</keyword>
<dbReference type="PATRIC" id="fig|1268237.3.peg.2704"/>
<organism evidence="2 3">
    <name type="scientific">Aeromonas diversa CDC 2478-85</name>
    <dbReference type="NCBI Taxonomy" id="1268237"/>
    <lineage>
        <taxon>Bacteria</taxon>
        <taxon>Pseudomonadati</taxon>
        <taxon>Pseudomonadota</taxon>
        <taxon>Gammaproteobacteria</taxon>
        <taxon>Aeromonadales</taxon>
        <taxon>Aeromonadaceae</taxon>
        <taxon>Aeromonas</taxon>
    </lineage>
</organism>
<dbReference type="AlphaFoldDB" id="N9TZ65"/>
<reference evidence="2 3" key="1">
    <citation type="journal article" date="2013" name="Genome Announc.">
        <title>Draft Genome Sequence of the Aeromonas diversa Type Strain.</title>
        <authorList>
            <person name="Farfan M."/>
            <person name="Spataro N."/>
            <person name="Sanglas A."/>
            <person name="Albarral V."/>
            <person name="Loren J.G."/>
            <person name="Bosch E."/>
            <person name="Fuste M.C."/>
        </authorList>
    </citation>
    <scope>NUCLEOTIDE SEQUENCE [LARGE SCALE GENOMIC DNA]</scope>
    <source>
        <strain evidence="2 3">2478-85</strain>
    </source>
</reference>
<evidence type="ECO:0000313" key="2">
    <source>
        <dbReference type="EMBL" id="ENY71350.1"/>
    </source>
</evidence>
<dbReference type="RefSeq" id="WP_005356162.1">
    <property type="nucleotide sequence ID" value="NZ_APVG01000037.1"/>
</dbReference>
<dbReference type="eggNOG" id="ENOG5033NE6">
    <property type="taxonomic scope" value="Bacteria"/>
</dbReference>
<feature type="region of interest" description="Disordered" evidence="1">
    <location>
        <begin position="40"/>
        <end position="61"/>
    </location>
</feature>
<gene>
    <name evidence="2" type="ORF">G114_13743</name>
</gene>
<name>N9TZ65_9GAMM</name>
<proteinExistence type="predicted"/>
<accession>N9TZ65</accession>
<dbReference type="Proteomes" id="UP000023775">
    <property type="component" value="Unassembled WGS sequence"/>
</dbReference>
<sequence>MEISGSGSANYGQAILAASLAKKQQQQEGQAALELLQTASKSAPAPQSAGGSLGSNIDIRV</sequence>
<comment type="caution">
    <text evidence="2">The sequence shown here is derived from an EMBL/GenBank/DDBJ whole genome shotgun (WGS) entry which is preliminary data.</text>
</comment>
<dbReference type="EMBL" id="APVG01000037">
    <property type="protein sequence ID" value="ENY71350.1"/>
    <property type="molecule type" value="Genomic_DNA"/>
</dbReference>
<evidence type="ECO:0000256" key="1">
    <source>
        <dbReference type="SAM" id="MobiDB-lite"/>
    </source>
</evidence>
<evidence type="ECO:0000313" key="3">
    <source>
        <dbReference type="Proteomes" id="UP000023775"/>
    </source>
</evidence>
<evidence type="ECO:0008006" key="4">
    <source>
        <dbReference type="Google" id="ProtNLM"/>
    </source>
</evidence>